<dbReference type="InterPro" id="IPR050778">
    <property type="entry name" value="Cueball_EGF_LRP_Nidogen"/>
</dbReference>
<evidence type="ECO:0000256" key="1">
    <source>
        <dbReference type="SAM" id="SignalP"/>
    </source>
</evidence>
<accession>A0A6G1H586</accession>
<name>A0A6G1H586_9PEZI</name>
<dbReference type="OrthoDB" id="5958943at2759"/>
<dbReference type="Gene3D" id="2.120.10.30">
    <property type="entry name" value="TolB, C-terminal domain"/>
    <property type="match status" value="2"/>
</dbReference>
<evidence type="ECO:0000313" key="2">
    <source>
        <dbReference type="EMBL" id="KAF1988222.1"/>
    </source>
</evidence>
<dbReference type="SUPFAM" id="SSF63829">
    <property type="entry name" value="Calcium-dependent phosphotriesterase"/>
    <property type="match status" value="1"/>
</dbReference>
<dbReference type="PANTHER" id="PTHR46513">
    <property type="entry name" value="VITELLOGENIN RECEPTOR-LIKE PROTEIN-RELATED-RELATED"/>
    <property type="match status" value="1"/>
</dbReference>
<dbReference type="EMBL" id="ML977149">
    <property type="protein sequence ID" value="KAF1988222.1"/>
    <property type="molecule type" value="Genomic_DNA"/>
</dbReference>
<proteinExistence type="predicted"/>
<dbReference type="AlphaFoldDB" id="A0A6G1H586"/>
<dbReference type="InterPro" id="IPR011042">
    <property type="entry name" value="6-blade_b-propeller_TolB-like"/>
</dbReference>
<sequence>MPSLRSIRLGFVSALAVLQTAVVAAPVSSATSAAGPRIYFLDILGSILSVNPDGSDLQTVLNGLKSGPDGIVVDKANNHIYFSQMGNTIQANGLIQRVNMDGTGLITLVGDGKTHTPKQVTLASIDGVRKIYWGDREGMAVMRANLDGTDVETLVRTGTGRPDPIKEVVGVAVDEKNKIIYWTQKGNSDAGQGTLHRTNLAANIGVLATTESSAATQVMTALPEPIDLKYMPETETLYWTDRGNLPTGNSVNDMTIAAGNGTSRIVMGEKRTLIPDIGEAIGIAIDSAGKRMYSTSLDGMLYSSNLDGSDLKTIKSGLGPLTGVDFVP</sequence>
<keyword evidence="1" id="KW-0732">Signal</keyword>
<protein>
    <submittedName>
        <fullName evidence="2">YWTD domain-containing protein</fullName>
    </submittedName>
</protein>
<dbReference type="InterPro" id="IPR000033">
    <property type="entry name" value="LDLR_classB_rpt"/>
</dbReference>
<dbReference type="PANTHER" id="PTHR46513:SF44">
    <property type="entry name" value="LDL RECEPTOR RELATED PROTEIN 4"/>
    <property type="match status" value="1"/>
</dbReference>
<feature type="chain" id="PRO_5026290851" evidence="1">
    <location>
        <begin position="25"/>
        <end position="328"/>
    </location>
</feature>
<dbReference type="Proteomes" id="UP000800041">
    <property type="component" value="Unassembled WGS sequence"/>
</dbReference>
<evidence type="ECO:0000313" key="3">
    <source>
        <dbReference type="Proteomes" id="UP000800041"/>
    </source>
</evidence>
<organism evidence="2 3">
    <name type="scientific">Aulographum hederae CBS 113979</name>
    <dbReference type="NCBI Taxonomy" id="1176131"/>
    <lineage>
        <taxon>Eukaryota</taxon>
        <taxon>Fungi</taxon>
        <taxon>Dikarya</taxon>
        <taxon>Ascomycota</taxon>
        <taxon>Pezizomycotina</taxon>
        <taxon>Dothideomycetes</taxon>
        <taxon>Pleosporomycetidae</taxon>
        <taxon>Aulographales</taxon>
        <taxon>Aulographaceae</taxon>
    </lineage>
</organism>
<dbReference type="SMART" id="SM00135">
    <property type="entry name" value="LY"/>
    <property type="match status" value="4"/>
</dbReference>
<gene>
    <name evidence="2" type="ORF">K402DRAFT_373989</name>
</gene>
<reference evidence="2" key="1">
    <citation type="journal article" date="2020" name="Stud. Mycol.">
        <title>101 Dothideomycetes genomes: a test case for predicting lifestyles and emergence of pathogens.</title>
        <authorList>
            <person name="Haridas S."/>
            <person name="Albert R."/>
            <person name="Binder M."/>
            <person name="Bloem J."/>
            <person name="Labutti K."/>
            <person name="Salamov A."/>
            <person name="Andreopoulos B."/>
            <person name="Baker S."/>
            <person name="Barry K."/>
            <person name="Bills G."/>
            <person name="Bluhm B."/>
            <person name="Cannon C."/>
            <person name="Castanera R."/>
            <person name="Culley D."/>
            <person name="Daum C."/>
            <person name="Ezra D."/>
            <person name="Gonzalez J."/>
            <person name="Henrissat B."/>
            <person name="Kuo A."/>
            <person name="Liang C."/>
            <person name="Lipzen A."/>
            <person name="Lutzoni F."/>
            <person name="Magnuson J."/>
            <person name="Mondo S."/>
            <person name="Nolan M."/>
            <person name="Ohm R."/>
            <person name="Pangilinan J."/>
            <person name="Park H.-J."/>
            <person name="Ramirez L."/>
            <person name="Alfaro M."/>
            <person name="Sun H."/>
            <person name="Tritt A."/>
            <person name="Yoshinaga Y."/>
            <person name="Zwiers L.-H."/>
            <person name="Turgeon B."/>
            <person name="Goodwin S."/>
            <person name="Spatafora J."/>
            <person name="Crous P."/>
            <person name="Grigoriev I."/>
        </authorList>
    </citation>
    <scope>NUCLEOTIDE SEQUENCE</scope>
    <source>
        <strain evidence="2">CBS 113979</strain>
    </source>
</reference>
<feature type="signal peptide" evidence="1">
    <location>
        <begin position="1"/>
        <end position="24"/>
    </location>
</feature>
<keyword evidence="3" id="KW-1185">Reference proteome</keyword>